<dbReference type="Proteomes" id="UP001272137">
    <property type="component" value="Unassembled WGS sequence"/>
</dbReference>
<name>A0AAW9CJK0_BURTH</name>
<proteinExistence type="predicted"/>
<evidence type="ECO:0000256" key="1">
    <source>
        <dbReference type="SAM" id="MobiDB-lite"/>
    </source>
</evidence>
<gene>
    <name evidence="2" type="ORF">C7S16_5925</name>
</gene>
<evidence type="ECO:0000313" key="2">
    <source>
        <dbReference type="EMBL" id="MDW9250988.1"/>
    </source>
</evidence>
<accession>A0AAW9CJK0</accession>
<comment type="caution">
    <text evidence="2">The sequence shown here is derived from an EMBL/GenBank/DDBJ whole genome shotgun (WGS) entry which is preliminary data.</text>
</comment>
<organism evidence="2 3">
    <name type="scientific">Burkholderia thailandensis</name>
    <dbReference type="NCBI Taxonomy" id="57975"/>
    <lineage>
        <taxon>Bacteria</taxon>
        <taxon>Pseudomonadati</taxon>
        <taxon>Pseudomonadota</taxon>
        <taxon>Betaproteobacteria</taxon>
        <taxon>Burkholderiales</taxon>
        <taxon>Burkholderiaceae</taxon>
        <taxon>Burkholderia</taxon>
        <taxon>pseudomallei group</taxon>
    </lineage>
</organism>
<reference evidence="2" key="1">
    <citation type="submission" date="2018-08" db="EMBL/GenBank/DDBJ databases">
        <title>Identification of Burkholderia cepacia strains that express a Burkholderia pseudomallei-like capsular polysaccharide.</title>
        <authorList>
            <person name="Burtnick M.N."/>
            <person name="Vongsouvath M."/>
            <person name="Newton P."/>
            <person name="Wuthiekanun V."/>
            <person name="Limmathurotsakul D."/>
            <person name="Brett P.J."/>
            <person name="Chantratita N."/>
            <person name="Dance D.A."/>
        </authorList>
    </citation>
    <scope>NUCLEOTIDE SEQUENCE</scope>
    <source>
        <strain evidence="2">SBXCC001</strain>
    </source>
</reference>
<evidence type="ECO:0000313" key="3">
    <source>
        <dbReference type="Proteomes" id="UP001272137"/>
    </source>
</evidence>
<dbReference type="EMBL" id="QXCT01000001">
    <property type="protein sequence ID" value="MDW9250988.1"/>
    <property type="molecule type" value="Genomic_DNA"/>
</dbReference>
<feature type="region of interest" description="Disordered" evidence="1">
    <location>
        <begin position="44"/>
        <end position="63"/>
    </location>
</feature>
<protein>
    <submittedName>
        <fullName evidence="2">Uncharacterized protein</fullName>
    </submittedName>
</protein>
<sequence length="63" mass="6879">MIPIDGARRCVVRMLRPRNAPWPSPMPIGGAVRAMAERAGRRCDRCSRDGAQPFADPGLSTDD</sequence>
<dbReference type="AlphaFoldDB" id="A0AAW9CJK0"/>